<evidence type="ECO:0000256" key="2">
    <source>
        <dbReference type="ARBA" id="ARBA00023015"/>
    </source>
</evidence>
<keyword evidence="8" id="KW-1185">Reference proteome</keyword>
<proteinExistence type="inferred from homology"/>
<dbReference type="PANTHER" id="PTHR30126">
    <property type="entry name" value="HTH-TYPE TRANSCRIPTIONAL REGULATOR"/>
    <property type="match status" value="1"/>
</dbReference>
<comment type="caution">
    <text evidence="7">The sequence shown here is derived from an EMBL/GenBank/DDBJ whole genome shotgun (WGS) entry which is preliminary data.</text>
</comment>
<sequence>MGALVCGHAPIDLASGAPQPADARLAVADCGSFSAAALQLGRQQSSVSHAVRVAERALGTQLFRRHAGGATLTPEGEQVLVHARQAAHALDAMALSAGTGLRGTLRIVSCRSILRHVVTPALPDFLARHPQVQVTLQDTSGEHDEIEAIVSQGKAHLGLGRLPMCADLISVPLLADEYLIISSAQQLPIRTWAELNAARYLLCDEDCAPVIAAHIGRYSHVPQPHLRLRDVGVVLGMVAQGLGYTVLSRLVVTPLAPGLRLQSLPEPLWRTVGIVTTPVCHQHPLVQAFQGGGAQSGRARQPGRCPATEPAHL</sequence>
<evidence type="ECO:0000259" key="6">
    <source>
        <dbReference type="PROSITE" id="PS50931"/>
    </source>
</evidence>
<dbReference type="SUPFAM" id="SSF46785">
    <property type="entry name" value="Winged helix' DNA-binding domain"/>
    <property type="match status" value="1"/>
</dbReference>
<feature type="region of interest" description="Disordered" evidence="5">
    <location>
        <begin position="291"/>
        <end position="313"/>
    </location>
</feature>
<keyword evidence="3" id="KW-0238">DNA-binding</keyword>
<dbReference type="InterPro" id="IPR036388">
    <property type="entry name" value="WH-like_DNA-bd_sf"/>
</dbReference>
<dbReference type="InterPro" id="IPR036390">
    <property type="entry name" value="WH_DNA-bd_sf"/>
</dbReference>
<evidence type="ECO:0000256" key="1">
    <source>
        <dbReference type="ARBA" id="ARBA00009437"/>
    </source>
</evidence>
<dbReference type="EMBL" id="JBHLYR010000020">
    <property type="protein sequence ID" value="MFB9991580.1"/>
    <property type="molecule type" value="Genomic_DNA"/>
</dbReference>
<keyword evidence="2" id="KW-0805">Transcription regulation</keyword>
<dbReference type="Gene3D" id="1.10.10.10">
    <property type="entry name" value="Winged helix-like DNA-binding domain superfamily/Winged helix DNA-binding domain"/>
    <property type="match status" value="1"/>
</dbReference>
<dbReference type="InterPro" id="IPR005119">
    <property type="entry name" value="LysR_subst-bd"/>
</dbReference>
<protein>
    <submittedName>
        <fullName evidence="7">LysR family transcriptional regulator</fullName>
    </submittedName>
</protein>
<keyword evidence="4" id="KW-0804">Transcription</keyword>
<evidence type="ECO:0000313" key="7">
    <source>
        <dbReference type="EMBL" id="MFB9991580.1"/>
    </source>
</evidence>
<name>A0ABV6AY02_9DEIO</name>
<dbReference type="PANTHER" id="PTHR30126:SF40">
    <property type="entry name" value="HTH-TYPE TRANSCRIPTIONAL REGULATOR GLTR"/>
    <property type="match status" value="1"/>
</dbReference>
<comment type="similarity">
    <text evidence="1">Belongs to the LysR transcriptional regulatory family.</text>
</comment>
<dbReference type="SUPFAM" id="SSF53850">
    <property type="entry name" value="Periplasmic binding protein-like II"/>
    <property type="match status" value="1"/>
</dbReference>
<dbReference type="Pfam" id="PF03466">
    <property type="entry name" value="LysR_substrate"/>
    <property type="match status" value="1"/>
</dbReference>
<reference evidence="7 8" key="1">
    <citation type="submission" date="2024-09" db="EMBL/GenBank/DDBJ databases">
        <authorList>
            <person name="Sun Q."/>
            <person name="Mori K."/>
        </authorList>
    </citation>
    <scope>NUCLEOTIDE SEQUENCE [LARGE SCALE GENOMIC DNA]</scope>
    <source>
        <strain evidence="7 8">JCM 13503</strain>
    </source>
</reference>
<dbReference type="PROSITE" id="PS50931">
    <property type="entry name" value="HTH_LYSR"/>
    <property type="match status" value="1"/>
</dbReference>
<dbReference type="Gene3D" id="3.40.190.290">
    <property type="match status" value="1"/>
</dbReference>
<gene>
    <name evidence="7" type="ORF">ACFFLM_06315</name>
</gene>
<dbReference type="InterPro" id="IPR000847">
    <property type="entry name" value="LysR_HTH_N"/>
</dbReference>
<evidence type="ECO:0000313" key="8">
    <source>
        <dbReference type="Proteomes" id="UP001589733"/>
    </source>
</evidence>
<evidence type="ECO:0000256" key="3">
    <source>
        <dbReference type="ARBA" id="ARBA00023125"/>
    </source>
</evidence>
<dbReference type="RefSeq" id="WP_380006856.1">
    <property type="nucleotide sequence ID" value="NZ_JBHLYR010000020.1"/>
</dbReference>
<dbReference type="Pfam" id="PF00126">
    <property type="entry name" value="HTH_1"/>
    <property type="match status" value="1"/>
</dbReference>
<organism evidence="7 8">
    <name type="scientific">Deinococcus oregonensis</name>
    <dbReference type="NCBI Taxonomy" id="1805970"/>
    <lineage>
        <taxon>Bacteria</taxon>
        <taxon>Thermotogati</taxon>
        <taxon>Deinococcota</taxon>
        <taxon>Deinococci</taxon>
        <taxon>Deinococcales</taxon>
        <taxon>Deinococcaceae</taxon>
        <taxon>Deinococcus</taxon>
    </lineage>
</organism>
<evidence type="ECO:0000256" key="4">
    <source>
        <dbReference type="ARBA" id="ARBA00023163"/>
    </source>
</evidence>
<dbReference type="CDD" id="cd05466">
    <property type="entry name" value="PBP2_LTTR_substrate"/>
    <property type="match status" value="1"/>
</dbReference>
<evidence type="ECO:0000256" key="5">
    <source>
        <dbReference type="SAM" id="MobiDB-lite"/>
    </source>
</evidence>
<dbReference type="Proteomes" id="UP001589733">
    <property type="component" value="Unassembled WGS sequence"/>
</dbReference>
<feature type="domain" description="HTH lysR-type" evidence="6">
    <location>
        <begin position="25"/>
        <end position="73"/>
    </location>
</feature>
<accession>A0ABV6AY02</accession>